<comment type="caution">
    <text evidence="1">The sequence shown here is derived from an EMBL/GenBank/DDBJ whole genome shotgun (WGS) entry which is preliminary data.</text>
</comment>
<sequence>MEKEYFEEDGEYYSPVDDDCEYIDIENRKLNSNSRETYDCFSTSASSSSSSASNSSSHSFPGLVLPYVGDNRNRQSDVLGFEDLLENARKNKVASRSGMEVSLSSPLTSSACRTTNVTIDEFLDNFPDELITWVDDDINPVFISLEKVKERLKKCNDIIAGRR</sequence>
<proteinExistence type="predicted"/>
<evidence type="ECO:0000313" key="2">
    <source>
        <dbReference type="Proteomes" id="UP000605986"/>
    </source>
</evidence>
<accession>A0A8H4KP14</accession>
<keyword evidence="2" id="KW-1185">Reference proteome</keyword>
<dbReference type="EMBL" id="JAADJG010000177">
    <property type="protein sequence ID" value="KAF4452683.1"/>
    <property type="molecule type" value="Genomic_DNA"/>
</dbReference>
<dbReference type="AlphaFoldDB" id="A0A8H4KP14"/>
<protein>
    <submittedName>
        <fullName evidence="1">Uncharacterized protein</fullName>
    </submittedName>
</protein>
<dbReference type="Proteomes" id="UP000605986">
    <property type="component" value="Unassembled WGS sequence"/>
</dbReference>
<evidence type="ECO:0000313" key="1">
    <source>
        <dbReference type="EMBL" id="KAF4452683.1"/>
    </source>
</evidence>
<organism evidence="1 2">
    <name type="scientific">Fusarium austroafricanum</name>
    <dbReference type="NCBI Taxonomy" id="2364996"/>
    <lineage>
        <taxon>Eukaryota</taxon>
        <taxon>Fungi</taxon>
        <taxon>Dikarya</taxon>
        <taxon>Ascomycota</taxon>
        <taxon>Pezizomycotina</taxon>
        <taxon>Sordariomycetes</taxon>
        <taxon>Hypocreomycetidae</taxon>
        <taxon>Hypocreales</taxon>
        <taxon>Nectriaceae</taxon>
        <taxon>Fusarium</taxon>
        <taxon>Fusarium concolor species complex</taxon>
    </lineage>
</organism>
<reference evidence="1" key="1">
    <citation type="submission" date="2020-01" db="EMBL/GenBank/DDBJ databases">
        <title>Identification and distribution of gene clusters putatively required for synthesis of sphingolipid metabolism inhibitors in phylogenetically diverse species of the filamentous fungus Fusarium.</title>
        <authorList>
            <person name="Kim H.-S."/>
            <person name="Busman M."/>
            <person name="Brown D.W."/>
            <person name="Divon H."/>
            <person name="Uhlig S."/>
            <person name="Proctor R.H."/>
        </authorList>
    </citation>
    <scope>NUCLEOTIDE SEQUENCE</scope>
    <source>
        <strain evidence="1">NRRL 53441</strain>
    </source>
</reference>
<gene>
    <name evidence="1" type="ORF">F53441_4490</name>
</gene>
<name>A0A8H4KP14_9HYPO</name>